<dbReference type="GO" id="GO:0004527">
    <property type="term" value="F:exonuclease activity"/>
    <property type="evidence" value="ECO:0007669"/>
    <property type="project" value="UniProtKB-KW"/>
</dbReference>
<dbReference type="GO" id="GO:0003676">
    <property type="term" value="F:nucleic acid binding"/>
    <property type="evidence" value="ECO:0007669"/>
    <property type="project" value="InterPro"/>
</dbReference>
<dbReference type="InterPro" id="IPR036397">
    <property type="entry name" value="RNaseH_sf"/>
</dbReference>
<reference evidence="2" key="1">
    <citation type="submission" date="2020-05" db="EMBL/GenBank/DDBJ databases">
        <title>Mycena genomes resolve the evolution of fungal bioluminescence.</title>
        <authorList>
            <person name="Tsai I.J."/>
        </authorList>
    </citation>
    <scope>NUCLEOTIDE SEQUENCE</scope>
    <source>
        <strain evidence="2">CCC161011</strain>
    </source>
</reference>
<dbReference type="AlphaFoldDB" id="A0A8H6Y220"/>
<evidence type="ECO:0000256" key="1">
    <source>
        <dbReference type="SAM" id="MobiDB-lite"/>
    </source>
</evidence>
<feature type="compositionally biased region" description="Pro residues" evidence="1">
    <location>
        <begin position="729"/>
        <end position="739"/>
    </location>
</feature>
<protein>
    <submittedName>
        <fullName evidence="2">3'-5' exonuclease domain-containing protein</fullName>
    </submittedName>
</protein>
<keyword evidence="2" id="KW-0540">Nuclease</keyword>
<evidence type="ECO:0000313" key="3">
    <source>
        <dbReference type="Proteomes" id="UP000620124"/>
    </source>
</evidence>
<dbReference type="SUPFAM" id="SSF53098">
    <property type="entry name" value="Ribonuclease H-like"/>
    <property type="match status" value="1"/>
</dbReference>
<proteinExistence type="predicted"/>
<keyword evidence="2" id="KW-0378">Hydrolase</keyword>
<comment type="caution">
    <text evidence="2">The sequence shown here is derived from an EMBL/GenBank/DDBJ whole genome shotgun (WGS) entry which is preliminary data.</text>
</comment>
<keyword evidence="2" id="KW-0269">Exonuclease</keyword>
<dbReference type="InterPro" id="IPR012337">
    <property type="entry name" value="RNaseH-like_sf"/>
</dbReference>
<dbReference type="Gene3D" id="3.30.420.10">
    <property type="entry name" value="Ribonuclease H-like superfamily/Ribonuclease H"/>
    <property type="match status" value="1"/>
</dbReference>
<dbReference type="Proteomes" id="UP000620124">
    <property type="component" value="Unassembled WGS sequence"/>
</dbReference>
<feature type="region of interest" description="Disordered" evidence="1">
    <location>
        <begin position="694"/>
        <end position="739"/>
    </location>
</feature>
<name>A0A8H6Y220_9AGAR</name>
<evidence type="ECO:0000313" key="2">
    <source>
        <dbReference type="EMBL" id="KAF7350330.1"/>
    </source>
</evidence>
<organism evidence="2 3">
    <name type="scientific">Mycena venus</name>
    <dbReference type="NCBI Taxonomy" id="2733690"/>
    <lineage>
        <taxon>Eukaryota</taxon>
        <taxon>Fungi</taxon>
        <taxon>Dikarya</taxon>
        <taxon>Basidiomycota</taxon>
        <taxon>Agaricomycotina</taxon>
        <taxon>Agaricomycetes</taxon>
        <taxon>Agaricomycetidae</taxon>
        <taxon>Agaricales</taxon>
        <taxon>Marasmiineae</taxon>
        <taxon>Mycenaceae</taxon>
        <taxon>Mycena</taxon>
    </lineage>
</organism>
<accession>A0A8H6Y220</accession>
<dbReference type="OrthoDB" id="1920326at2759"/>
<gene>
    <name evidence="2" type="ORF">MVEN_01337500</name>
</gene>
<feature type="compositionally biased region" description="Low complexity" evidence="1">
    <location>
        <begin position="706"/>
        <end position="721"/>
    </location>
</feature>
<sequence length="739" mass="82143">MPVAPCSGSLDSLAEKLLGVYLSKDPSLRTNEEWEKAHIPPELINYAALDVFVSRLIFEKIAETAPLDCVQHDTAPGTRIALLTREGGEVAAYGQISEIQTPSFAGIRVKTQRNTRVLIDIDTVLIPSAAAILHVPSSSGPRTKTKAGALTLSQLCSQSGSPTFQIVSPITLLQFDQRSQSVTQNIIPMPSSESTPSQPVARDIRTADAGANENDVEEEADNNLADTESCADELLRIEMLESHAQVHDRQPDIAEDEFDSSPLGRGLLNMLEKILDSPKESQECYTRIKKDIFHAFHMIPLSSSHGLRALFLRTLRDHMMRWEPAIRAQVDAKSREVFKIGFDTMLLRNPRWIKRYTPRYVPPPSVLVPAIQHVFNVFGNARDAESGQPLFNKTAWQKANAVLELAREGYLSDIPGVTVYDKVGVDKYGLNLYDSRRGTNDLEGGPHSDIYRKFGALHGMFNPAPRLTVNSLADHRTHYNLQVAIQFNSNFFYVFIIFTGYALINHTSFLLNYLSDIVDGADSYADWINGDLYERTTEKFGVCPFPESLRAQVNMEPYDQNNAKKFKLNSNNDWLRRRQGLALPILPPTTPEGRKYFFSKIGDFVAEASANGKRKINFVQFSKAWNSTADGKTRFYVTADVLAAYSKSWNKTNNARASQELIKAKMDLVRQTGELFQSANTPFPESLIGVASTSQPQRGVIETSPDDPSLPSSVSVELAVSRPRITPSKPAPGEPVQPP</sequence>
<keyword evidence="3" id="KW-1185">Reference proteome</keyword>
<dbReference type="EMBL" id="JACAZI010000010">
    <property type="protein sequence ID" value="KAF7350330.1"/>
    <property type="molecule type" value="Genomic_DNA"/>
</dbReference>